<dbReference type="InterPro" id="IPR018936">
    <property type="entry name" value="PI3/4_kinase_CS"/>
</dbReference>
<protein>
    <recommendedName>
        <fullName evidence="3">PI3K/PI4K catalytic domain-containing protein</fullName>
    </recommendedName>
</protein>
<evidence type="ECO:0000313" key="4">
    <source>
        <dbReference type="EMBL" id="KAF7275849.1"/>
    </source>
</evidence>
<keyword evidence="2" id="KW-0418">Kinase</keyword>
<dbReference type="EMBL" id="JAACXV010008961">
    <property type="protein sequence ID" value="KAF7275849.1"/>
    <property type="molecule type" value="Genomic_DNA"/>
</dbReference>
<evidence type="ECO:0000313" key="5">
    <source>
        <dbReference type="Proteomes" id="UP000625711"/>
    </source>
</evidence>
<dbReference type="AlphaFoldDB" id="A0A834MEX3"/>
<dbReference type="GO" id="GO:0016303">
    <property type="term" value="F:1-phosphatidylinositol-3-kinase activity"/>
    <property type="evidence" value="ECO:0007669"/>
    <property type="project" value="TreeGrafter"/>
</dbReference>
<dbReference type="GO" id="GO:0005737">
    <property type="term" value="C:cytoplasm"/>
    <property type="evidence" value="ECO:0007669"/>
    <property type="project" value="TreeGrafter"/>
</dbReference>
<keyword evidence="5" id="KW-1185">Reference proteome</keyword>
<dbReference type="InterPro" id="IPR015433">
    <property type="entry name" value="PI3/4_kinase"/>
</dbReference>
<gene>
    <name evidence="4" type="ORF">GWI33_011209</name>
</gene>
<evidence type="ECO:0000256" key="2">
    <source>
        <dbReference type="ARBA" id="ARBA00022777"/>
    </source>
</evidence>
<dbReference type="GO" id="GO:0048015">
    <property type="term" value="P:phosphatidylinositol-mediated signaling"/>
    <property type="evidence" value="ECO:0007669"/>
    <property type="project" value="TreeGrafter"/>
</dbReference>
<dbReference type="InterPro" id="IPR000403">
    <property type="entry name" value="PI3/4_kinase_cat_dom"/>
</dbReference>
<organism evidence="4 5">
    <name type="scientific">Rhynchophorus ferrugineus</name>
    <name type="common">Red palm weevil</name>
    <name type="synonym">Curculio ferrugineus</name>
    <dbReference type="NCBI Taxonomy" id="354439"/>
    <lineage>
        <taxon>Eukaryota</taxon>
        <taxon>Metazoa</taxon>
        <taxon>Ecdysozoa</taxon>
        <taxon>Arthropoda</taxon>
        <taxon>Hexapoda</taxon>
        <taxon>Insecta</taxon>
        <taxon>Pterygota</taxon>
        <taxon>Neoptera</taxon>
        <taxon>Endopterygota</taxon>
        <taxon>Coleoptera</taxon>
        <taxon>Polyphaga</taxon>
        <taxon>Cucujiformia</taxon>
        <taxon>Curculionidae</taxon>
        <taxon>Dryophthorinae</taxon>
        <taxon>Rhynchophorus</taxon>
    </lineage>
</organism>
<comment type="caution">
    <text evidence="4">The sequence shown here is derived from an EMBL/GenBank/DDBJ whole genome shotgun (WGS) entry which is preliminary data.</text>
</comment>
<keyword evidence="1" id="KW-0808">Transferase</keyword>
<dbReference type="InterPro" id="IPR011009">
    <property type="entry name" value="Kinase-like_dom_sf"/>
</dbReference>
<dbReference type="PROSITE" id="PS00915">
    <property type="entry name" value="PI3_4_KINASE_1"/>
    <property type="match status" value="1"/>
</dbReference>
<dbReference type="SUPFAM" id="SSF56112">
    <property type="entry name" value="Protein kinase-like (PK-like)"/>
    <property type="match status" value="1"/>
</dbReference>
<sequence>TRNLLDPSIGCSNVKIEKCRVMDSKMRPLWVVFDNSDPLGQDVYLIFKNGDDLRQDMLTLQMLKIMDGLWKREGLDLRLPLFAQHFLDRMLVIKLATKI</sequence>
<dbReference type="PANTHER" id="PTHR10048:SF118">
    <property type="entry name" value="PI-3 KINASE"/>
    <property type="match status" value="1"/>
</dbReference>
<dbReference type="GO" id="GO:0005942">
    <property type="term" value="C:phosphatidylinositol 3-kinase complex"/>
    <property type="evidence" value="ECO:0007669"/>
    <property type="project" value="TreeGrafter"/>
</dbReference>
<proteinExistence type="predicted"/>
<dbReference type="GO" id="GO:0035005">
    <property type="term" value="F:1-phosphatidylinositol-4-phosphate 3-kinase activity"/>
    <property type="evidence" value="ECO:0007669"/>
    <property type="project" value="TreeGrafter"/>
</dbReference>
<feature type="non-terminal residue" evidence="4">
    <location>
        <position position="99"/>
    </location>
</feature>
<name>A0A834MEX3_RHYFE</name>
<reference evidence="4" key="1">
    <citation type="submission" date="2020-08" db="EMBL/GenBank/DDBJ databases">
        <title>Genome sequencing and assembly of the red palm weevil Rhynchophorus ferrugineus.</title>
        <authorList>
            <person name="Dias G.B."/>
            <person name="Bergman C.M."/>
            <person name="Manee M."/>
        </authorList>
    </citation>
    <scope>NUCLEOTIDE SEQUENCE</scope>
    <source>
        <strain evidence="4">AA-2017</strain>
        <tissue evidence="4">Whole larva</tissue>
    </source>
</reference>
<dbReference type="GO" id="GO:0005886">
    <property type="term" value="C:plasma membrane"/>
    <property type="evidence" value="ECO:0007669"/>
    <property type="project" value="TreeGrafter"/>
</dbReference>
<dbReference type="GO" id="GO:0043491">
    <property type="term" value="P:phosphatidylinositol 3-kinase/protein kinase B signal transduction"/>
    <property type="evidence" value="ECO:0007669"/>
    <property type="project" value="TreeGrafter"/>
</dbReference>
<dbReference type="Pfam" id="PF00454">
    <property type="entry name" value="PI3_PI4_kinase"/>
    <property type="match status" value="1"/>
</dbReference>
<dbReference type="Proteomes" id="UP000625711">
    <property type="component" value="Unassembled WGS sequence"/>
</dbReference>
<accession>A0A834MEX3</accession>
<evidence type="ECO:0000256" key="1">
    <source>
        <dbReference type="ARBA" id="ARBA00022679"/>
    </source>
</evidence>
<evidence type="ECO:0000259" key="3">
    <source>
        <dbReference type="PROSITE" id="PS50290"/>
    </source>
</evidence>
<dbReference type="PROSITE" id="PS50290">
    <property type="entry name" value="PI3_4_KINASE_3"/>
    <property type="match status" value="1"/>
</dbReference>
<dbReference type="OrthoDB" id="67688at2759"/>
<dbReference type="GO" id="GO:0016477">
    <property type="term" value="P:cell migration"/>
    <property type="evidence" value="ECO:0007669"/>
    <property type="project" value="TreeGrafter"/>
</dbReference>
<dbReference type="PANTHER" id="PTHR10048">
    <property type="entry name" value="PHOSPHATIDYLINOSITOL KINASE"/>
    <property type="match status" value="1"/>
</dbReference>
<feature type="domain" description="PI3K/PI4K catalytic" evidence="3">
    <location>
        <begin position="15"/>
        <end position="99"/>
    </location>
</feature>
<dbReference type="Gene3D" id="3.30.1010.10">
    <property type="entry name" value="Phosphatidylinositol 3-kinase Catalytic Subunit, Chain A, domain 4"/>
    <property type="match status" value="1"/>
</dbReference>